<organism evidence="1 2">
    <name type="scientific">Cronobacter sakazakii (strain ATCC BAA-894)</name>
    <name type="common">Enterobacter sakazakii</name>
    <dbReference type="NCBI Taxonomy" id="290339"/>
    <lineage>
        <taxon>Bacteria</taxon>
        <taxon>Pseudomonadati</taxon>
        <taxon>Pseudomonadota</taxon>
        <taxon>Gammaproteobacteria</taxon>
        <taxon>Enterobacterales</taxon>
        <taxon>Enterobacteriaceae</taxon>
        <taxon>Cronobacter</taxon>
    </lineage>
</organism>
<gene>
    <name evidence="1" type="ordered locus">ESA_02607</name>
</gene>
<dbReference type="EMBL" id="CP000783">
    <property type="protein sequence ID" value="ABU77847.1"/>
    <property type="molecule type" value="Genomic_DNA"/>
</dbReference>
<dbReference type="KEGG" id="esa:ESA_02607"/>
<evidence type="ECO:0000313" key="2">
    <source>
        <dbReference type="Proteomes" id="UP000000260"/>
    </source>
</evidence>
<dbReference type="AlphaFoldDB" id="A7MIX0"/>
<evidence type="ECO:0000313" key="1">
    <source>
        <dbReference type="EMBL" id="ABU77847.1"/>
    </source>
</evidence>
<accession>A7MIX0</accession>
<reference evidence="1 2" key="1">
    <citation type="journal article" date="2010" name="PLoS ONE">
        <title>Genome sequence of Cronobacter sakazakii BAA-894 and comparative genomic hybridization analysis with other Cronobacter species.</title>
        <authorList>
            <person name="Kucerova E."/>
            <person name="Clifton S.W."/>
            <person name="Xia X.Q."/>
            <person name="Long F."/>
            <person name="Porwollik S."/>
            <person name="Fulton L."/>
            <person name="Fronick C."/>
            <person name="Minx P."/>
            <person name="Kyung K."/>
            <person name="Warren W."/>
            <person name="Fulton R."/>
            <person name="Feng D."/>
            <person name="Wollam A."/>
            <person name="Shah N."/>
            <person name="Bhonagiri V."/>
            <person name="Nash W.E."/>
            <person name="Hallsworth-Pepin K."/>
            <person name="Wilson R.K."/>
            <person name="McClelland M."/>
            <person name="Forsythe S.J."/>
        </authorList>
    </citation>
    <scope>NUCLEOTIDE SEQUENCE [LARGE SCALE GENOMIC DNA]</scope>
    <source>
        <strain evidence="1 2">ATCC BAA-894</strain>
    </source>
</reference>
<keyword evidence="2" id="KW-1185">Reference proteome</keyword>
<proteinExistence type="predicted"/>
<sequence>MLGRQLIHTIFFHHHAVLTHAGDFNNHRRVVIAADGLGIRGVRQIHFHALGDDGRCRHKNQQQHQQHVQQRDNVDFRFQITTTTSTCSGHDLPLVAFGAGAGAGESLAMQDSRELFHKVVVIQLQLVHALVQTVVGHYRRDCGEQTNCRRDKRFRDTRRHHLQRRLLHRAQRDKGVHDPPHGAEQTDVRADGTYCAEERDMRFEGFKLAIHRNTHRARRPFDNRFRRMAVSAMQASELFKTRVEDLLGAGEVFATPLALLIQARKFDARPEFIFKGFRFTRRGIEDARSLNDDGPGRD</sequence>
<protein>
    <submittedName>
        <fullName evidence="1">Uncharacterized protein</fullName>
    </submittedName>
</protein>
<dbReference type="HOGENOM" id="CLU_932907_0_0_6"/>
<name>A7MIX0_CROS8</name>
<dbReference type="Proteomes" id="UP000000260">
    <property type="component" value="Chromosome"/>
</dbReference>